<reference evidence="1 2" key="1">
    <citation type="submission" date="2020-01" db="EMBL/GenBank/DDBJ databases">
        <title>Sulfitobacter sediminilitoris sp. nov., isolated from a tidal flat.</title>
        <authorList>
            <person name="Park S."/>
            <person name="Yoon J.-H."/>
        </authorList>
    </citation>
    <scope>NUCLEOTIDE SEQUENCE [LARGE SCALE GENOMIC DNA]</scope>
    <source>
        <strain evidence="1 2">JBTF-M27</strain>
    </source>
</reference>
<sequence>MNDVAPRIVCAALLISVEVADRQLFERPFVSKKEQVLAQPERLRTFSASIEVGLDVLGLEIWFLSKN</sequence>
<dbReference type="Proteomes" id="UP000468591">
    <property type="component" value="Unassembled WGS sequence"/>
</dbReference>
<protein>
    <submittedName>
        <fullName evidence="1">Uncharacterized protein</fullName>
    </submittedName>
</protein>
<dbReference type="EMBL" id="JAABNT010000063">
    <property type="protein sequence ID" value="NEK25240.1"/>
    <property type="molecule type" value="Genomic_DNA"/>
</dbReference>
<evidence type="ECO:0000313" key="2">
    <source>
        <dbReference type="Proteomes" id="UP000468591"/>
    </source>
</evidence>
<name>A0A6P0CIK6_9RHOB</name>
<evidence type="ECO:0000313" key="1">
    <source>
        <dbReference type="EMBL" id="NEK25240.1"/>
    </source>
</evidence>
<organism evidence="1 2">
    <name type="scientific">Sulfitobacter sediminilitoris</name>
    <dbReference type="NCBI Taxonomy" id="2698830"/>
    <lineage>
        <taxon>Bacteria</taxon>
        <taxon>Pseudomonadati</taxon>
        <taxon>Pseudomonadota</taxon>
        <taxon>Alphaproteobacteria</taxon>
        <taxon>Rhodobacterales</taxon>
        <taxon>Roseobacteraceae</taxon>
        <taxon>Sulfitobacter</taxon>
    </lineage>
</organism>
<keyword evidence="2" id="KW-1185">Reference proteome</keyword>
<accession>A0A6P0CIK6</accession>
<comment type="caution">
    <text evidence="1">The sequence shown here is derived from an EMBL/GenBank/DDBJ whole genome shotgun (WGS) entry which is preliminary data.</text>
</comment>
<gene>
    <name evidence="1" type="ORF">GV827_23030</name>
</gene>
<proteinExistence type="predicted"/>
<dbReference type="AlphaFoldDB" id="A0A6P0CIK6"/>